<feature type="transmembrane region" description="Helical" evidence="5">
    <location>
        <begin position="165"/>
        <end position="184"/>
    </location>
</feature>
<evidence type="ECO:0000256" key="3">
    <source>
        <dbReference type="ARBA" id="ARBA00022989"/>
    </source>
</evidence>
<comment type="subcellular location">
    <subcellularLocation>
        <location evidence="1">Membrane</location>
        <topology evidence="1">Multi-pass membrane protein</topology>
    </subcellularLocation>
</comment>
<evidence type="ECO:0000256" key="2">
    <source>
        <dbReference type="ARBA" id="ARBA00022692"/>
    </source>
</evidence>
<feature type="transmembrane region" description="Helical" evidence="5">
    <location>
        <begin position="125"/>
        <end position="153"/>
    </location>
</feature>
<accession>A0ABQ8G659</accession>
<feature type="domain" description="Golgi pH regulator conserved" evidence="7">
    <location>
        <begin position="203"/>
        <end position="269"/>
    </location>
</feature>
<evidence type="ECO:0000313" key="9">
    <source>
        <dbReference type="Proteomes" id="UP000774617"/>
    </source>
</evidence>
<keyword evidence="9" id="KW-1185">Reference proteome</keyword>
<name>A0ABQ8G659_9PEZI</name>
<dbReference type="InterPro" id="IPR025969">
    <property type="entry name" value="ABA_GPCR_dom"/>
</dbReference>
<feature type="transmembrane region" description="Helical" evidence="5">
    <location>
        <begin position="339"/>
        <end position="360"/>
    </location>
</feature>
<feature type="transmembrane region" description="Helical" evidence="5">
    <location>
        <begin position="212"/>
        <end position="233"/>
    </location>
</feature>
<feature type="transmembrane region" description="Helical" evidence="5">
    <location>
        <begin position="407"/>
        <end position="433"/>
    </location>
</feature>
<keyword evidence="3 5" id="KW-1133">Transmembrane helix</keyword>
<feature type="domain" description="Abscisic acid G-protein coupled receptor-like" evidence="6">
    <location>
        <begin position="335"/>
        <end position="513"/>
    </location>
</feature>
<evidence type="ECO:0000256" key="4">
    <source>
        <dbReference type="ARBA" id="ARBA00023136"/>
    </source>
</evidence>
<keyword evidence="4 5" id="KW-0472">Membrane</keyword>
<dbReference type="InterPro" id="IPR015672">
    <property type="entry name" value="GPHR/GTG"/>
</dbReference>
<dbReference type="PANTHER" id="PTHR15948:SF0">
    <property type="entry name" value="GOLGI PH REGULATOR A-RELATED"/>
    <property type="match status" value="1"/>
</dbReference>
<dbReference type="EMBL" id="JAGTJR010000018">
    <property type="protein sequence ID" value="KAH7045968.1"/>
    <property type="molecule type" value="Genomic_DNA"/>
</dbReference>
<keyword evidence="8" id="KW-0675">Receptor</keyword>
<sequence>MWPSSAADCDDCVPDYTRHSASSTFFSCLPFIATFLIAALVVHHRLFPLLSGAKSPADASHSPTTAVAFREPWKRRFGAPSGERVAGLVFATNVALAAVLVELILCEISNALNQAARSLALRVTLALLLFLLILVTPALEIHSVISAGGWSFTEHGASSKGRVRIAWLLEAVGMSLWLLGFWWLGEGLLGTYLHEKSYVNKHSFSEGCLERIGVIGVSLMASLAGFAAVSSLWQNFGVKQKMITEADIARKQAGLDATNDMLQAKQSRLRAVQRRLSETPQDLGFMTRVIGSIRGNAEQQERQSLQLEISGLETMAAGLSNSLLALQARRQAQLRSKTVLGRLLNVFSYGFSMYCLYRIGATTLTTFRRLHAPDTSFSNSDPINNVLALLAKHWDPALDRAAWSRQISFLLAGVMLLASFNSVLQTFLLFTRLAPSLLQHAQSNIALIVSQISATYVISSALLLRSNLPPEYRGVISEALGAPLEPGFVERWFEGWFLAACVVSGLGIWLGRKVRLGGDWGDVDDDYAEADVEMGKMS</sequence>
<gene>
    <name evidence="8" type="ORF">B0J12DRAFT_669292</name>
</gene>
<proteinExistence type="predicted"/>
<dbReference type="Proteomes" id="UP000774617">
    <property type="component" value="Unassembled WGS sequence"/>
</dbReference>
<evidence type="ECO:0000259" key="7">
    <source>
        <dbReference type="Pfam" id="PF12537"/>
    </source>
</evidence>
<protein>
    <submittedName>
        <fullName evidence="8">Abscisic acid G-protein coupled receptor-domain-containing protein</fullName>
    </submittedName>
</protein>
<dbReference type="Pfam" id="PF12430">
    <property type="entry name" value="ABA_GPCR"/>
    <property type="match status" value="1"/>
</dbReference>
<feature type="transmembrane region" description="Helical" evidence="5">
    <location>
        <begin position="493"/>
        <end position="511"/>
    </location>
</feature>
<feature type="transmembrane region" description="Helical" evidence="5">
    <location>
        <begin position="445"/>
        <end position="464"/>
    </location>
</feature>
<dbReference type="Pfam" id="PF12537">
    <property type="entry name" value="GPHR_N"/>
    <property type="match status" value="1"/>
</dbReference>
<keyword evidence="2 5" id="KW-0812">Transmembrane</keyword>
<dbReference type="PANTHER" id="PTHR15948">
    <property type="entry name" value="G-PROTEIN COUPLED RECEPTOR 89-RELATED"/>
    <property type="match status" value="1"/>
</dbReference>
<comment type="caution">
    <text evidence="8">The sequence shown here is derived from an EMBL/GenBank/DDBJ whole genome shotgun (WGS) entry which is preliminary data.</text>
</comment>
<organism evidence="8 9">
    <name type="scientific">Macrophomina phaseolina</name>
    <dbReference type="NCBI Taxonomy" id="35725"/>
    <lineage>
        <taxon>Eukaryota</taxon>
        <taxon>Fungi</taxon>
        <taxon>Dikarya</taxon>
        <taxon>Ascomycota</taxon>
        <taxon>Pezizomycotina</taxon>
        <taxon>Dothideomycetes</taxon>
        <taxon>Dothideomycetes incertae sedis</taxon>
        <taxon>Botryosphaeriales</taxon>
        <taxon>Botryosphaeriaceae</taxon>
        <taxon>Macrophomina</taxon>
    </lineage>
</organism>
<evidence type="ECO:0000259" key="6">
    <source>
        <dbReference type="Pfam" id="PF12430"/>
    </source>
</evidence>
<evidence type="ECO:0000256" key="1">
    <source>
        <dbReference type="ARBA" id="ARBA00004141"/>
    </source>
</evidence>
<feature type="transmembrane region" description="Helical" evidence="5">
    <location>
        <begin position="24"/>
        <end position="42"/>
    </location>
</feature>
<dbReference type="InterPro" id="IPR022535">
    <property type="entry name" value="Golgi_pH-regulator_cons_dom"/>
</dbReference>
<evidence type="ECO:0000313" key="8">
    <source>
        <dbReference type="EMBL" id="KAH7045968.1"/>
    </source>
</evidence>
<feature type="transmembrane region" description="Helical" evidence="5">
    <location>
        <begin position="85"/>
        <end position="105"/>
    </location>
</feature>
<reference evidence="8 9" key="1">
    <citation type="journal article" date="2021" name="Nat. Commun.">
        <title>Genetic determinants of endophytism in the Arabidopsis root mycobiome.</title>
        <authorList>
            <person name="Mesny F."/>
            <person name="Miyauchi S."/>
            <person name="Thiergart T."/>
            <person name="Pickel B."/>
            <person name="Atanasova L."/>
            <person name="Karlsson M."/>
            <person name="Huettel B."/>
            <person name="Barry K.W."/>
            <person name="Haridas S."/>
            <person name="Chen C."/>
            <person name="Bauer D."/>
            <person name="Andreopoulos W."/>
            <person name="Pangilinan J."/>
            <person name="LaButti K."/>
            <person name="Riley R."/>
            <person name="Lipzen A."/>
            <person name="Clum A."/>
            <person name="Drula E."/>
            <person name="Henrissat B."/>
            <person name="Kohler A."/>
            <person name="Grigoriev I.V."/>
            <person name="Martin F.M."/>
            <person name="Hacquard S."/>
        </authorList>
    </citation>
    <scope>NUCLEOTIDE SEQUENCE [LARGE SCALE GENOMIC DNA]</scope>
    <source>
        <strain evidence="8 9">MPI-SDFR-AT-0080</strain>
    </source>
</reference>
<evidence type="ECO:0000256" key="5">
    <source>
        <dbReference type="SAM" id="Phobius"/>
    </source>
</evidence>